<dbReference type="HAMAP" id="MF_01883">
    <property type="entry name" value="MdcB"/>
    <property type="match status" value="1"/>
</dbReference>
<dbReference type="InterPro" id="IPR002736">
    <property type="entry name" value="CitG"/>
</dbReference>
<keyword evidence="5" id="KW-0067">ATP-binding</keyword>
<gene>
    <name evidence="6" type="ORF">P4I72_25220</name>
</gene>
<name>A0ABU6GCL3_9BACL</name>
<sequence>MIWRNAEQCGQCLGDLAVAALIDEVELTPKPGLVDLQSSGSHKDMNAALMIASARSLYDSFEAMGYAAYGGESNKELRETLARIGRDGERNMLQTTGGINTHRGAIWALGLLIAGAAICGNGDAPEQIAETAGTLARFPDRHALVPTSNGTKAMQTYGVKGARGEAKDGFPHVVKVGLPVLRDSRRSKIPEKNARLNSLLAIMASLNDTCLIHRGGMETLLVVQQAAQKILDFGGVSSVAGWESLQQLDQDLVTRHVSPGGSADLLAATLFVDRLSNISLHHKETGGGVYYGKAYTSL</sequence>
<keyword evidence="4" id="KW-0547">Nucleotide-binding</keyword>
<reference evidence="6 7" key="1">
    <citation type="submission" date="2023-03" db="EMBL/GenBank/DDBJ databases">
        <title>Bacillus Genome Sequencing.</title>
        <authorList>
            <person name="Dunlap C."/>
        </authorList>
    </citation>
    <scope>NUCLEOTIDE SEQUENCE [LARGE SCALE GENOMIC DNA]</scope>
    <source>
        <strain evidence="6 7">BD-533</strain>
    </source>
</reference>
<dbReference type="GO" id="GO:0046917">
    <property type="term" value="F:triphosphoribosyl-dephospho-CoA synthase activity"/>
    <property type="evidence" value="ECO:0007669"/>
    <property type="project" value="UniProtKB-EC"/>
</dbReference>
<organism evidence="6 7">
    <name type="scientific">Paenibacillus alba</name>
    <dbReference type="NCBI Taxonomy" id="1197127"/>
    <lineage>
        <taxon>Bacteria</taxon>
        <taxon>Bacillati</taxon>
        <taxon>Bacillota</taxon>
        <taxon>Bacilli</taxon>
        <taxon>Bacillales</taxon>
        <taxon>Paenibacillaceae</taxon>
        <taxon>Paenibacillus</taxon>
    </lineage>
</organism>
<dbReference type="GO" id="GO:0016757">
    <property type="term" value="F:glycosyltransferase activity"/>
    <property type="evidence" value="ECO:0007669"/>
    <property type="project" value="UniProtKB-KW"/>
</dbReference>
<dbReference type="Gene3D" id="1.10.4200.10">
    <property type="entry name" value="Triphosphoribosyl-dephospho-CoA protein"/>
    <property type="match status" value="2"/>
</dbReference>
<dbReference type="InterPro" id="IPR017555">
    <property type="entry name" value="TriPribosyl-deP-CoA_syn"/>
</dbReference>
<evidence type="ECO:0000313" key="6">
    <source>
        <dbReference type="EMBL" id="MEC0230439.1"/>
    </source>
</evidence>
<dbReference type="NCBIfam" id="TIGR03132">
    <property type="entry name" value="malonate_mdcB"/>
    <property type="match status" value="1"/>
</dbReference>
<dbReference type="Proteomes" id="UP001338137">
    <property type="component" value="Unassembled WGS sequence"/>
</dbReference>
<dbReference type="RefSeq" id="WP_326074473.1">
    <property type="nucleotide sequence ID" value="NZ_JARLKY010000068.1"/>
</dbReference>
<evidence type="ECO:0000256" key="1">
    <source>
        <dbReference type="ARBA" id="ARBA00001210"/>
    </source>
</evidence>
<evidence type="ECO:0000256" key="4">
    <source>
        <dbReference type="ARBA" id="ARBA00022741"/>
    </source>
</evidence>
<evidence type="ECO:0000256" key="3">
    <source>
        <dbReference type="ARBA" id="ARBA00022679"/>
    </source>
</evidence>
<evidence type="ECO:0000256" key="2">
    <source>
        <dbReference type="ARBA" id="ARBA00012074"/>
    </source>
</evidence>
<keyword evidence="6" id="KW-0328">Glycosyltransferase</keyword>
<proteinExistence type="inferred from homology"/>
<dbReference type="EMBL" id="JARLKY010000068">
    <property type="protein sequence ID" value="MEC0230439.1"/>
    <property type="molecule type" value="Genomic_DNA"/>
</dbReference>
<accession>A0ABU6GCL3</accession>
<comment type="catalytic activity">
    <reaction evidence="1">
        <text>3'-dephospho-CoA + ATP = 2'-(5''-triphospho-alpha-D-ribosyl)-3'-dephospho-CoA + adenine</text>
        <dbReference type="Rhea" id="RHEA:15117"/>
        <dbReference type="ChEBI" id="CHEBI:16708"/>
        <dbReference type="ChEBI" id="CHEBI:30616"/>
        <dbReference type="ChEBI" id="CHEBI:57328"/>
        <dbReference type="ChEBI" id="CHEBI:61378"/>
        <dbReference type="EC" id="2.4.2.52"/>
    </reaction>
</comment>
<dbReference type="EC" id="2.4.2.52" evidence="2"/>
<evidence type="ECO:0000256" key="5">
    <source>
        <dbReference type="ARBA" id="ARBA00022840"/>
    </source>
</evidence>
<dbReference type="Pfam" id="PF01874">
    <property type="entry name" value="CitG"/>
    <property type="match status" value="1"/>
</dbReference>
<dbReference type="PANTHER" id="PTHR30201">
    <property type="entry name" value="TRIPHOSPHORIBOSYL-DEPHOSPHO-COA SYNTHASE"/>
    <property type="match status" value="1"/>
</dbReference>
<evidence type="ECO:0000313" key="7">
    <source>
        <dbReference type="Proteomes" id="UP001338137"/>
    </source>
</evidence>
<protein>
    <recommendedName>
        <fullName evidence="2">triphosphoribosyl-dephospho-CoA synthase</fullName>
        <ecNumber evidence="2">2.4.2.52</ecNumber>
    </recommendedName>
</protein>
<keyword evidence="7" id="KW-1185">Reference proteome</keyword>
<dbReference type="NCBIfam" id="NF002315">
    <property type="entry name" value="PRK01237.1"/>
    <property type="match status" value="1"/>
</dbReference>
<comment type="caution">
    <text evidence="6">The sequence shown here is derived from an EMBL/GenBank/DDBJ whole genome shotgun (WGS) entry which is preliminary data.</text>
</comment>
<keyword evidence="3 6" id="KW-0808">Transferase</keyword>
<dbReference type="PANTHER" id="PTHR30201:SF2">
    <property type="entry name" value="2-(5''-TRIPHOSPHORIBOSYL)-3'-DEPHOSPHOCOENZYME-A SYNTHASE"/>
    <property type="match status" value="1"/>
</dbReference>